<feature type="domain" description="Cupin type-2" evidence="2">
    <location>
        <begin position="416"/>
        <end position="475"/>
    </location>
</feature>
<dbReference type="InterPro" id="IPR013132">
    <property type="entry name" value="PseI/NeuA/B-like_N"/>
</dbReference>
<dbReference type="EMBL" id="JAASRM010000001">
    <property type="protein sequence ID" value="NIK86912.1"/>
    <property type="molecule type" value="Genomic_DNA"/>
</dbReference>
<sequence length="513" mass="58036">MLHEAKAPVGVAESQIPDWLFIFEMANNHMGDVEHGIRIIREFADVAKDFPEFKFSFKLQYRDIKTFVHPDYQDRFDLKFVKRFSETNLSQEQRSALLGAIKQYGFISMCTPFDEKSVDDIVADGYDILKIPSCAFTDWPLLEKIGQTNLPIVVSCAGANLEGLDNVVAFLKHRKKDFVLMHCVGEYPTTNEKLQLGQIEFLKQRYPGVRIGFSTHEDPNELLPVSLAITKGAQVFEKHVGVPTDTIKLNGYSANPQQARAWLEAARQARIINGALTERSRATDGERATLGDLARGVFVKRDVKAGEKLTNEDVFFAIPTQKGHITAHDWSKYTHFYATTDLKAKEPVLQDNSRRVEVREKVYSIVQRVKSLLNRAAIPVPGEVDLEISHHYGLDKFDEHGITVITVVNRAYCKRLIVVLPGQTHPEQWHKVKEESFHVLYGDLTVTLNGQAEEVQVGEVVTVEREVRHGFTSKGGAVIEEISSNYAKEDTFYTDPAIGKYEGRKTFLTHWLG</sequence>
<dbReference type="InterPro" id="IPR013096">
    <property type="entry name" value="Cupin_2"/>
</dbReference>
<keyword evidence="3" id="KW-0560">Oxidoreductase</keyword>
<dbReference type="AlphaFoldDB" id="A0A846MUY1"/>
<reference evidence="3 4" key="1">
    <citation type="submission" date="2020-03" db="EMBL/GenBank/DDBJ databases">
        <title>Genomic Encyclopedia of Type Strains, Phase IV (KMG-IV): sequencing the most valuable type-strain genomes for metagenomic binning, comparative biology and taxonomic classification.</title>
        <authorList>
            <person name="Goeker M."/>
        </authorList>
    </citation>
    <scope>NUCLEOTIDE SEQUENCE [LARGE SCALE GENOMIC DNA]</scope>
    <source>
        <strain evidence="3 4">DSM 19867</strain>
    </source>
</reference>
<dbReference type="InterPro" id="IPR011051">
    <property type="entry name" value="RmlC_Cupin_sf"/>
</dbReference>
<dbReference type="InterPro" id="IPR014710">
    <property type="entry name" value="RmlC-like_jellyroll"/>
</dbReference>
<dbReference type="Gene3D" id="3.90.1210.10">
    <property type="entry name" value="Antifreeze-like/N-acetylneuraminic acid synthase C-terminal domain"/>
    <property type="match status" value="1"/>
</dbReference>
<dbReference type="GO" id="GO:0047444">
    <property type="term" value="F:N-acylneuraminate-9-phosphate synthase activity"/>
    <property type="evidence" value="ECO:0007669"/>
    <property type="project" value="TreeGrafter"/>
</dbReference>
<dbReference type="Gene3D" id="3.20.20.70">
    <property type="entry name" value="Aldolase class I"/>
    <property type="match status" value="1"/>
</dbReference>
<protein>
    <submittedName>
        <fullName evidence="3">Sialic acid synthase SpsE/quercetin dioxygenase-like cupin family protein</fullName>
    </submittedName>
</protein>
<name>A0A846MUY1_9PROT</name>
<dbReference type="PANTHER" id="PTHR42966">
    <property type="entry name" value="N-ACETYLNEURAMINATE SYNTHASE"/>
    <property type="match status" value="1"/>
</dbReference>
<dbReference type="Pfam" id="PF03102">
    <property type="entry name" value="NeuB"/>
    <property type="match status" value="1"/>
</dbReference>
<evidence type="ECO:0000259" key="2">
    <source>
        <dbReference type="Pfam" id="PF07883"/>
    </source>
</evidence>
<dbReference type="Gene3D" id="2.60.120.10">
    <property type="entry name" value="Jelly Rolls"/>
    <property type="match status" value="1"/>
</dbReference>
<dbReference type="SUPFAM" id="SSF51569">
    <property type="entry name" value="Aldolase"/>
    <property type="match status" value="1"/>
</dbReference>
<dbReference type="InterPro" id="IPR013785">
    <property type="entry name" value="Aldolase_TIM"/>
</dbReference>
<dbReference type="Pfam" id="PF07883">
    <property type="entry name" value="Cupin_2"/>
    <property type="match status" value="1"/>
</dbReference>
<dbReference type="SUPFAM" id="SSF51182">
    <property type="entry name" value="RmlC-like cupins"/>
    <property type="match status" value="1"/>
</dbReference>
<dbReference type="CDD" id="cd11611">
    <property type="entry name" value="SAF"/>
    <property type="match status" value="1"/>
</dbReference>
<gene>
    <name evidence="3" type="ORF">FHS83_000230</name>
</gene>
<comment type="caution">
    <text evidence="3">The sequence shown here is derived from an EMBL/GenBank/DDBJ whole genome shotgun (WGS) entry which is preliminary data.</text>
</comment>
<dbReference type="Proteomes" id="UP000570514">
    <property type="component" value="Unassembled WGS sequence"/>
</dbReference>
<organism evidence="3 4">
    <name type="scientific">Rhizomicrobium palustre</name>
    <dbReference type="NCBI Taxonomy" id="189966"/>
    <lineage>
        <taxon>Bacteria</taxon>
        <taxon>Pseudomonadati</taxon>
        <taxon>Pseudomonadota</taxon>
        <taxon>Alphaproteobacteria</taxon>
        <taxon>Micropepsales</taxon>
        <taxon>Micropepsaceae</taxon>
        <taxon>Rhizomicrobium</taxon>
    </lineage>
</organism>
<dbReference type="RefSeq" id="WP_208414169.1">
    <property type="nucleotide sequence ID" value="NZ_BAAADC010000001.1"/>
</dbReference>
<dbReference type="InterPro" id="IPR051690">
    <property type="entry name" value="PseI-like"/>
</dbReference>
<feature type="domain" description="PseI/NeuA/B-like" evidence="1">
    <location>
        <begin position="58"/>
        <end position="274"/>
    </location>
</feature>
<evidence type="ECO:0000313" key="3">
    <source>
        <dbReference type="EMBL" id="NIK86912.1"/>
    </source>
</evidence>
<dbReference type="GO" id="GO:0051213">
    <property type="term" value="F:dioxygenase activity"/>
    <property type="evidence" value="ECO:0007669"/>
    <property type="project" value="UniProtKB-KW"/>
</dbReference>
<proteinExistence type="predicted"/>
<evidence type="ECO:0000313" key="4">
    <source>
        <dbReference type="Proteomes" id="UP000570514"/>
    </source>
</evidence>
<dbReference type="GO" id="GO:0016051">
    <property type="term" value="P:carbohydrate biosynthetic process"/>
    <property type="evidence" value="ECO:0007669"/>
    <property type="project" value="InterPro"/>
</dbReference>
<evidence type="ECO:0000259" key="1">
    <source>
        <dbReference type="Pfam" id="PF03102"/>
    </source>
</evidence>
<dbReference type="PANTHER" id="PTHR42966:SF1">
    <property type="entry name" value="SIALIC ACID SYNTHASE"/>
    <property type="match status" value="1"/>
</dbReference>
<accession>A0A846MUY1</accession>
<keyword evidence="4" id="KW-1185">Reference proteome</keyword>
<keyword evidence="3" id="KW-0223">Dioxygenase</keyword>